<dbReference type="InterPro" id="IPR036388">
    <property type="entry name" value="WH-like_DNA-bd_sf"/>
</dbReference>
<gene>
    <name evidence="1" type="ORF">BECKFW1821C_GA0114237_101453</name>
</gene>
<evidence type="ECO:0000313" key="1">
    <source>
        <dbReference type="EMBL" id="VFJ68457.1"/>
    </source>
</evidence>
<accession>A0A450TL62</accession>
<dbReference type="Gene3D" id="1.10.10.10">
    <property type="entry name" value="Winged helix-like DNA-binding domain superfamily/Winged helix DNA-binding domain"/>
    <property type="match status" value="1"/>
</dbReference>
<reference evidence="1" key="1">
    <citation type="submission" date="2019-02" db="EMBL/GenBank/DDBJ databases">
        <authorList>
            <person name="Gruber-Vodicka R. H."/>
            <person name="Seah K. B. B."/>
        </authorList>
    </citation>
    <scope>NUCLEOTIDE SEQUENCE</scope>
    <source>
        <strain evidence="1">BECK_BZ131</strain>
    </source>
</reference>
<proteinExistence type="predicted"/>
<protein>
    <submittedName>
        <fullName evidence="1">Uncharacterized protein</fullName>
    </submittedName>
</protein>
<dbReference type="EMBL" id="CAADFE010000014">
    <property type="protein sequence ID" value="VFJ68457.1"/>
    <property type="molecule type" value="Genomic_DNA"/>
</dbReference>
<sequence length="30" mass="3490">MPDKLYDLSFNYWNSGVLRAAVKLDLFSLL</sequence>
<organism evidence="1">
    <name type="scientific">Candidatus Kentrum sp. FW</name>
    <dbReference type="NCBI Taxonomy" id="2126338"/>
    <lineage>
        <taxon>Bacteria</taxon>
        <taxon>Pseudomonadati</taxon>
        <taxon>Pseudomonadota</taxon>
        <taxon>Gammaproteobacteria</taxon>
        <taxon>Candidatus Kentrum</taxon>
    </lineage>
</organism>
<name>A0A450TL62_9GAMM</name>
<dbReference type="AlphaFoldDB" id="A0A450TL62"/>